<feature type="active site" evidence="12">
    <location>
        <position position="282"/>
    </location>
</feature>
<dbReference type="Gene3D" id="2.40.70.10">
    <property type="entry name" value="Acid Proteases"/>
    <property type="match status" value="2"/>
</dbReference>
<feature type="signal peptide" evidence="14">
    <location>
        <begin position="1"/>
        <end position="24"/>
    </location>
</feature>
<gene>
    <name evidence="16" type="ORF">KGF57_004156</name>
</gene>
<dbReference type="EMBL" id="JAIHNG010000147">
    <property type="protein sequence ID" value="KAI5952192.1"/>
    <property type="molecule type" value="Genomic_DNA"/>
</dbReference>
<evidence type="ECO:0000256" key="5">
    <source>
        <dbReference type="ARBA" id="ARBA00022525"/>
    </source>
</evidence>
<dbReference type="PROSITE" id="PS51767">
    <property type="entry name" value="PEPTIDASE_A1"/>
    <property type="match status" value="1"/>
</dbReference>
<dbReference type="PRINTS" id="PR00792">
    <property type="entry name" value="PEPSIN"/>
</dbReference>
<dbReference type="PANTHER" id="PTHR47966:SF65">
    <property type="entry name" value="ASPARTIC-TYPE ENDOPEPTIDASE"/>
    <property type="match status" value="1"/>
</dbReference>
<evidence type="ECO:0000256" key="3">
    <source>
        <dbReference type="ARBA" id="ARBA00007447"/>
    </source>
</evidence>
<reference evidence="16 17" key="1">
    <citation type="journal article" date="2022" name="DNA Res.">
        <title>Genome analysis of five recently described species of the CUG-Ser clade uncovers Candida theae as a new hybrid lineage with pathogenic potential in the Candida parapsilosis species complex.</title>
        <authorList>
            <person name="Mixao V."/>
            <person name="Del Olmo V."/>
            <person name="Hegedusova E."/>
            <person name="Saus E."/>
            <person name="Pryszcz L."/>
            <person name="Cillingova A."/>
            <person name="Nosek J."/>
            <person name="Gabaldon T."/>
        </authorList>
    </citation>
    <scope>NUCLEOTIDE SEQUENCE [LARGE SCALE GENOMIC DNA]</scope>
    <source>
        <strain evidence="16 17">CBS 12239</strain>
    </source>
</reference>
<evidence type="ECO:0000256" key="9">
    <source>
        <dbReference type="ARBA" id="ARBA00022801"/>
    </source>
</evidence>
<evidence type="ECO:0000256" key="11">
    <source>
        <dbReference type="ARBA" id="ARBA00023157"/>
    </source>
</evidence>
<keyword evidence="10" id="KW-0865">Zymogen</keyword>
<organism evidence="16 17">
    <name type="scientific">Candida theae</name>
    <dbReference type="NCBI Taxonomy" id="1198502"/>
    <lineage>
        <taxon>Eukaryota</taxon>
        <taxon>Fungi</taxon>
        <taxon>Dikarya</taxon>
        <taxon>Ascomycota</taxon>
        <taxon>Saccharomycotina</taxon>
        <taxon>Pichiomycetes</taxon>
        <taxon>Debaryomycetaceae</taxon>
        <taxon>Candida/Lodderomyces clade</taxon>
        <taxon>Candida</taxon>
    </lineage>
</organism>
<feature type="active site" evidence="12">
    <location>
        <position position="95"/>
    </location>
</feature>
<dbReference type="InterPro" id="IPR021109">
    <property type="entry name" value="Peptidase_aspartic_dom_sf"/>
</dbReference>
<keyword evidence="8" id="KW-0064">Aspartyl protease</keyword>
<dbReference type="PANTHER" id="PTHR47966">
    <property type="entry name" value="BETA-SITE APP-CLEAVING ENZYME, ISOFORM A-RELATED"/>
    <property type="match status" value="1"/>
</dbReference>
<evidence type="ECO:0000256" key="10">
    <source>
        <dbReference type="ARBA" id="ARBA00023145"/>
    </source>
</evidence>
<dbReference type="Proteomes" id="UP001204833">
    <property type="component" value="Unassembled WGS sequence"/>
</dbReference>
<dbReference type="SUPFAM" id="SSF50630">
    <property type="entry name" value="Acid proteases"/>
    <property type="match status" value="1"/>
</dbReference>
<dbReference type="GeneID" id="76152200"/>
<dbReference type="InterPro" id="IPR033121">
    <property type="entry name" value="PEPTIDASE_A1"/>
</dbReference>
<comment type="catalytic activity">
    <reaction evidence="1">
        <text>Preferential cleavage at the carboxyl of hydrophobic amino acids, but fails to cleave 15-Leu-|-Tyr-16, 16-Tyr-|-Leu-17 and 24-Phe-|-Phe-25 of insulin B chain. Activates trypsinogen, and degrades keratin.</text>
        <dbReference type="EC" id="3.4.23.24"/>
    </reaction>
</comment>
<name>A0AAD5BCU6_9ASCO</name>
<feature type="chain" id="PRO_5042045596" description="candidapepsin" evidence="14">
    <location>
        <begin position="25"/>
        <end position="404"/>
    </location>
</feature>
<dbReference type="InterPro" id="IPR033876">
    <property type="entry name" value="SAP-like"/>
</dbReference>
<dbReference type="Pfam" id="PF00026">
    <property type="entry name" value="Asp"/>
    <property type="match status" value="1"/>
</dbReference>
<feature type="compositionally biased region" description="Low complexity" evidence="13">
    <location>
        <begin position="107"/>
        <end position="133"/>
    </location>
</feature>
<evidence type="ECO:0000256" key="7">
    <source>
        <dbReference type="ARBA" id="ARBA00022729"/>
    </source>
</evidence>
<evidence type="ECO:0000256" key="2">
    <source>
        <dbReference type="ARBA" id="ARBA00004613"/>
    </source>
</evidence>
<dbReference type="RefSeq" id="XP_051607374.1">
    <property type="nucleotide sequence ID" value="XM_051753635.1"/>
</dbReference>
<dbReference type="AlphaFoldDB" id="A0AAD5BCU6"/>
<evidence type="ECO:0000256" key="8">
    <source>
        <dbReference type="ARBA" id="ARBA00022750"/>
    </source>
</evidence>
<evidence type="ECO:0000313" key="16">
    <source>
        <dbReference type="EMBL" id="KAI5952192.1"/>
    </source>
</evidence>
<dbReference type="InterPro" id="IPR001461">
    <property type="entry name" value="Aspartic_peptidase_A1"/>
</dbReference>
<keyword evidence="9" id="KW-0378">Hydrolase</keyword>
<evidence type="ECO:0000256" key="4">
    <source>
        <dbReference type="ARBA" id="ARBA00013207"/>
    </source>
</evidence>
<evidence type="ECO:0000256" key="12">
    <source>
        <dbReference type="PIRSR" id="PIRSR601461-1"/>
    </source>
</evidence>
<keyword evidence="11" id="KW-1015">Disulfide bond</keyword>
<keyword evidence="17" id="KW-1185">Reference proteome</keyword>
<evidence type="ECO:0000256" key="1">
    <source>
        <dbReference type="ARBA" id="ARBA00001675"/>
    </source>
</evidence>
<comment type="similarity">
    <text evidence="3">Belongs to the peptidase A1 family.</text>
</comment>
<dbReference type="GO" id="GO:0004190">
    <property type="term" value="F:aspartic-type endopeptidase activity"/>
    <property type="evidence" value="ECO:0007669"/>
    <property type="project" value="UniProtKB-KW"/>
</dbReference>
<feature type="region of interest" description="Disordered" evidence="13">
    <location>
        <begin position="94"/>
        <end position="134"/>
    </location>
</feature>
<evidence type="ECO:0000259" key="15">
    <source>
        <dbReference type="PROSITE" id="PS51767"/>
    </source>
</evidence>
<keyword evidence="5" id="KW-0964">Secreted</keyword>
<dbReference type="GO" id="GO:0006508">
    <property type="term" value="P:proteolysis"/>
    <property type="evidence" value="ECO:0007669"/>
    <property type="project" value="UniProtKB-KW"/>
</dbReference>
<proteinExistence type="inferred from homology"/>
<feature type="region of interest" description="Disordered" evidence="13">
    <location>
        <begin position="348"/>
        <end position="374"/>
    </location>
</feature>
<accession>A0AAD5BCU6</accession>
<dbReference type="EC" id="3.4.23.24" evidence="4"/>
<feature type="compositionally biased region" description="Low complexity" evidence="13">
    <location>
        <begin position="359"/>
        <end position="374"/>
    </location>
</feature>
<evidence type="ECO:0000256" key="14">
    <source>
        <dbReference type="SAM" id="SignalP"/>
    </source>
</evidence>
<keyword evidence="6" id="KW-0645">Protease</keyword>
<protein>
    <recommendedName>
        <fullName evidence="4">candidapepsin</fullName>
        <ecNumber evidence="4">3.4.23.24</ecNumber>
    </recommendedName>
</protein>
<comment type="subcellular location">
    <subcellularLocation>
        <location evidence="2">Secreted</location>
    </subcellularLocation>
</comment>
<evidence type="ECO:0000256" key="6">
    <source>
        <dbReference type="ARBA" id="ARBA00022670"/>
    </source>
</evidence>
<feature type="domain" description="Peptidase A1" evidence="15">
    <location>
        <begin position="77"/>
        <end position="398"/>
    </location>
</feature>
<sequence length="404" mass="42616">MKLTHSISLAAAASLFPLFQVSQALPTDTLAGSFKVNFNVKRGENLPSVVAGSRAHAKRANQDGAVEMTLKNQEIIYVAELAIGSNGDKVEVHVDTGSSDLWSPPLGDSSDNSTSSSSSADAADGGDSNDSGSKTCTGVPYQTYAFGTWGYDTVKIGNVSVSDVAFAIANLTSNDIGVLGIGLPEIESVASYENLPYKMKTDGVIKKVLYSLYLDQKDASTGSVLFGAIDHAKYEGKLETLPVSKNAKGKYADLIVDIQGLSVTDEGETRAVSENASRALLDSGTPLSRLLPEEFVELGDKLNGEFDEKETAFRVDCELSKSNATFDIRFGESTLRVPVSSNQQLSLPMVLSSRRTGDSNTSTGAAGSNGSSPSAVGQVNGGLSMYNFSWLSVIVTLAIQFSLL</sequence>
<dbReference type="CDD" id="cd05474">
    <property type="entry name" value="SAP_like"/>
    <property type="match status" value="1"/>
</dbReference>
<dbReference type="GO" id="GO:0005576">
    <property type="term" value="C:extracellular region"/>
    <property type="evidence" value="ECO:0007669"/>
    <property type="project" value="UniProtKB-SubCell"/>
</dbReference>
<evidence type="ECO:0000313" key="17">
    <source>
        <dbReference type="Proteomes" id="UP001204833"/>
    </source>
</evidence>
<comment type="caution">
    <text evidence="16">The sequence shown here is derived from an EMBL/GenBank/DDBJ whole genome shotgun (WGS) entry which is preliminary data.</text>
</comment>
<keyword evidence="7 14" id="KW-0732">Signal</keyword>
<evidence type="ECO:0000256" key="13">
    <source>
        <dbReference type="SAM" id="MobiDB-lite"/>
    </source>
</evidence>